<dbReference type="STRING" id="3641.A0A061EP28"/>
<evidence type="ECO:0000256" key="2">
    <source>
        <dbReference type="ARBA" id="ARBA00022801"/>
    </source>
</evidence>
<protein>
    <submittedName>
        <fullName evidence="4">Werner syndrome-like exonuclease, putative</fullName>
    </submittedName>
</protein>
<dbReference type="GO" id="GO:0005634">
    <property type="term" value="C:nucleus"/>
    <property type="evidence" value="ECO:0000318"/>
    <property type="project" value="GO_Central"/>
</dbReference>
<dbReference type="GO" id="GO:0006139">
    <property type="term" value="P:nucleobase-containing compound metabolic process"/>
    <property type="evidence" value="ECO:0007669"/>
    <property type="project" value="InterPro"/>
</dbReference>
<keyword evidence="1" id="KW-0540">Nuclease</keyword>
<dbReference type="PANTHER" id="PTHR13620:SF59">
    <property type="entry name" value="POLYNUCLEOTIDYL TRANSFERASE, RIBONUCLEASE H-LIKE SUPERFAMILY PROTEIN"/>
    <property type="match status" value="1"/>
</dbReference>
<dbReference type="InterPro" id="IPR036397">
    <property type="entry name" value="RNaseH_sf"/>
</dbReference>
<accession>A0A061EP28</accession>
<sequence length="217" mass="24688">MNGDHISILPHINPNPERFRIFTVNFFSETITTTVTATPSVVRKWIFRVLSLHRFHRDTLVVGLGVQWTPTFSRDRAPAATLQLCVGRQCLIFQLLHATHVPQALRRFLADPRATFVGVWNYHDEDMLMRSNHMLTVMRIVDARDVAADRCGLSKQLSMETLAGVLLGARGVRKPREVGASDWDAYWLSPEQVQYACVDAFVSSELGKALNVWNWEN</sequence>
<dbReference type="Pfam" id="PF01612">
    <property type="entry name" value="DNA_pol_A_exo1"/>
    <property type="match status" value="1"/>
</dbReference>
<dbReference type="EMBL" id="CM001882">
    <property type="protein sequence ID" value="EOY06775.1"/>
    <property type="molecule type" value="Genomic_DNA"/>
</dbReference>
<evidence type="ECO:0000313" key="4">
    <source>
        <dbReference type="EMBL" id="EOY06775.1"/>
    </source>
</evidence>
<dbReference type="AlphaFoldDB" id="A0A061EP28"/>
<dbReference type="Gramene" id="EOY06775">
    <property type="protein sequence ID" value="EOY06775"/>
    <property type="gene ID" value="TCM_021404"/>
</dbReference>
<reference evidence="4 5" key="1">
    <citation type="journal article" date="2013" name="Genome Biol.">
        <title>The genome sequence of the most widely cultivated cacao type and its use to identify candidate genes regulating pod color.</title>
        <authorList>
            <person name="Motamayor J.C."/>
            <person name="Mockaitis K."/>
            <person name="Schmutz J."/>
            <person name="Haiminen N."/>
            <person name="Iii D.L."/>
            <person name="Cornejo O."/>
            <person name="Findley S.D."/>
            <person name="Zheng P."/>
            <person name="Utro F."/>
            <person name="Royaert S."/>
            <person name="Saski C."/>
            <person name="Jenkins J."/>
            <person name="Podicheti R."/>
            <person name="Zhao M."/>
            <person name="Scheffler B.E."/>
            <person name="Stack J.C."/>
            <person name="Feltus F.A."/>
            <person name="Mustiga G.M."/>
            <person name="Amores F."/>
            <person name="Phillips W."/>
            <person name="Marelli J.P."/>
            <person name="May G.D."/>
            <person name="Shapiro H."/>
            <person name="Ma J."/>
            <person name="Bustamante C.D."/>
            <person name="Schnell R.J."/>
            <person name="Main D."/>
            <person name="Gilbert D."/>
            <person name="Parida L."/>
            <person name="Kuhn D.N."/>
        </authorList>
    </citation>
    <scope>NUCLEOTIDE SEQUENCE [LARGE SCALE GENOMIC DNA]</scope>
    <source>
        <strain evidence="5">cv. Matina 1-6</strain>
    </source>
</reference>
<gene>
    <name evidence="4" type="ORF">TCM_021404</name>
</gene>
<dbReference type="GO" id="GO:0005737">
    <property type="term" value="C:cytoplasm"/>
    <property type="evidence" value="ECO:0000318"/>
    <property type="project" value="GO_Central"/>
</dbReference>
<dbReference type="Proteomes" id="UP000026915">
    <property type="component" value="Chromosome 4"/>
</dbReference>
<dbReference type="OMA" id="FRTHQKH"/>
<keyword evidence="5" id="KW-1185">Reference proteome</keyword>
<dbReference type="SUPFAM" id="SSF53098">
    <property type="entry name" value="Ribonuclease H-like"/>
    <property type="match status" value="1"/>
</dbReference>
<dbReference type="InterPro" id="IPR051132">
    <property type="entry name" value="3-5_Exonuclease_domain"/>
</dbReference>
<name>A0A061EP28_THECC</name>
<dbReference type="FunCoup" id="A0A061EP28">
    <property type="interactions" value="109"/>
</dbReference>
<dbReference type="eggNOG" id="KOG4373">
    <property type="taxonomic scope" value="Eukaryota"/>
</dbReference>
<proteinExistence type="predicted"/>
<dbReference type="SMART" id="SM00474">
    <property type="entry name" value="35EXOc"/>
    <property type="match status" value="1"/>
</dbReference>
<dbReference type="InterPro" id="IPR002562">
    <property type="entry name" value="3'-5'_exonuclease_dom"/>
</dbReference>
<evidence type="ECO:0000259" key="3">
    <source>
        <dbReference type="SMART" id="SM00474"/>
    </source>
</evidence>
<keyword evidence="4" id="KW-0269">Exonuclease</keyword>
<dbReference type="CDD" id="cd06141">
    <property type="entry name" value="WRN_exo"/>
    <property type="match status" value="1"/>
</dbReference>
<keyword evidence="2" id="KW-0378">Hydrolase</keyword>
<dbReference type="GO" id="GO:0008408">
    <property type="term" value="F:3'-5' exonuclease activity"/>
    <property type="evidence" value="ECO:0000318"/>
    <property type="project" value="GO_Central"/>
</dbReference>
<dbReference type="InParanoid" id="A0A061EP28"/>
<organism evidence="4 5">
    <name type="scientific">Theobroma cacao</name>
    <name type="common">Cacao</name>
    <name type="synonym">Cocoa</name>
    <dbReference type="NCBI Taxonomy" id="3641"/>
    <lineage>
        <taxon>Eukaryota</taxon>
        <taxon>Viridiplantae</taxon>
        <taxon>Streptophyta</taxon>
        <taxon>Embryophyta</taxon>
        <taxon>Tracheophyta</taxon>
        <taxon>Spermatophyta</taxon>
        <taxon>Magnoliopsida</taxon>
        <taxon>eudicotyledons</taxon>
        <taxon>Gunneridae</taxon>
        <taxon>Pentapetalae</taxon>
        <taxon>rosids</taxon>
        <taxon>malvids</taxon>
        <taxon>Malvales</taxon>
        <taxon>Malvaceae</taxon>
        <taxon>Byttnerioideae</taxon>
        <taxon>Theobroma</taxon>
    </lineage>
</organism>
<dbReference type="InterPro" id="IPR012337">
    <property type="entry name" value="RNaseH-like_sf"/>
</dbReference>
<evidence type="ECO:0000313" key="5">
    <source>
        <dbReference type="Proteomes" id="UP000026915"/>
    </source>
</evidence>
<dbReference type="HOGENOM" id="CLU_049674_3_2_1"/>
<dbReference type="Gene3D" id="3.30.420.10">
    <property type="entry name" value="Ribonuclease H-like superfamily/Ribonuclease H"/>
    <property type="match status" value="1"/>
</dbReference>
<feature type="domain" description="3'-5' exonuclease" evidence="3">
    <location>
        <begin position="39"/>
        <end position="215"/>
    </location>
</feature>
<dbReference type="GO" id="GO:0003676">
    <property type="term" value="F:nucleic acid binding"/>
    <property type="evidence" value="ECO:0007669"/>
    <property type="project" value="InterPro"/>
</dbReference>
<dbReference type="PANTHER" id="PTHR13620">
    <property type="entry name" value="3-5 EXONUCLEASE"/>
    <property type="match status" value="1"/>
</dbReference>
<evidence type="ECO:0000256" key="1">
    <source>
        <dbReference type="ARBA" id="ARBA00022722"/>
    </source>
</evidence>